<evidence type="ECO:0000313" key="1">
    <source>
        <dbReference type="EMBL" id="OEV09215.1"/>
    </source>
</evidence>
<keyword evidence="2" id="KW-1185">Reference proteome</keyword>
<name>A0A1E7KZ80_9ACTN</name>
<organism evidence="1 2">
    <name type="scientific">Streptomyces nanshensis</name>
    <dbReference type="NCBI Taxonomy" id="518642"/>
    <lineage>
        <taxon>Bacteria</taxon>
        <taxon>Bacillati</taxon>
        <taxon>Actinomycetota</taxon>
        <taxon>Actinomycetes</taxon>
        <taxon>Kitasatosporales</taxon>
        <taxon>Streptomycetaceae</taxon>
        <taxon>Streptomyces</taxon>
    </lineage>
</organism>
<dbReference type="EMBL" id="LJGW01000377">
    <property type="protein sequence ID" value="OEV09215.1"/>
    <property type="molecule type" value="Genomic_DNA"/>
</dbReference>
<comment type="caution">
    <text evidence="1">The sequence shown here is derived from an EMBL/GenBank/DDBJ whole genome shotgun (WGS) entry which is preliminary data.</text>
</comment>
<protein>
    <submittedName>
        <fullName evidence="1">Uncharacterized protein</fullName>
    </submittedName>
</protein>
<accession>A0A1E7KZ80</accession>
<sequence length="86" mass="9836">MHGQITMDSMPPVTCPSCGADRDWLILLDDPIEIHCRCGRHWRDTRIPLSAFPPHAFEIEDDTIRYANTDEAGQAMGFYLHRSQHA</sequence>
<evidence type="ECO:0000313" key="2">
    <source>
        <dbReference type="Proteomes" id="UP000176005"/>
    </source>
</evidence>
<dbReference type="Proteomes" id="UP000176005">
    <property type="component" value="Unassembled WGS sequence"/>
</dbReference>
<reference evidence="1 2" key="1">
    <citation type="journal article" date="2016" name="Front. Microbiol.">
        <title>Comparative Genomics Analysis of Streptomyces Species Reveals Their Adaptation to the Marine Environment and Their Diversity at the Genomic Level.</title>
        <authorList>
            <person name="Tian X."/>
            <person name="Zhang Z."/>
            <person name="Yang T."/>
            <person name="Chen M."/>
            <person name="Li J."/>
            <person name="Chen F."/>
            <person name="Yang J."/>
            <person name="Li W."/>
            <person name="Zhang B."/>
            <person name="Zhang Z."/>
            <person name="Wu J."/>
            <person name="Zhang C."/>
            <person name="Long L."/>
            <person name="Xiao J."/>
        </authorList>
    </citation>
    <scope>NUCLEOTIDE SEQUENCE [LARGE SCALE GENOMIC DNA]</scope>
    <source>
        <strain evidence="1 2">SCSIO 10429</strain>
    </source>
</reference>
<proteinExistence type="predicted"/>
<dbReference type="AlphaFoldDB" id="A0A1E7KZ80"/>
<gene>
    <name evidence="1" type="ORF">AN218_22325</name>
</gene>